<gene>
    <name evidence="1" type="ordered locus">CA_C2999</name>
</gene>
<organism evidence="1 2">
    <name type="scientific">Clostridium acetobutylicum (strain ATCC 824 / DSM 792 / JCM 1419 / IAM 19013 / LMG 5710 / NBRC 13948 / NRRL B-527 / VKM B-1787 / 2291 / W)</name>
    <dbReference type="NCBI Taxonomy" id="272562"/>
    <lineage>
        <taxon>Bacteria</taxon>
        <taxon>Bacillati</taxon>
        <taxon>Bacillota</taxon>
        <taxon>Clostridia</taxon>
        <taxon>Eubacteriales</taxon>
        <taxon>Clostridiaceae</taxon>
        <taxon>Clostridium</taxon>
    </lineage>
</organism>
<sequence length="83" mass="10084">MRIYIKNKNMRFVIPIPNFFIRFSLKFIQKPFILRNIPLKDRKYIEMIDFDALYRCVDILKEYKGLKVVDVEDKEGTKVIIKI</sequence>
<protein>
    <submittedName>
        <fullName evidence="1">Uncharacterized protein</fullName>
    </submittedName>
</protein>
<dbReference type="KEGG" id="cac:CA_C2999"/>
<evidence type="ECO:0000313" key="1">
    <source>
        <dbReference type="EMBL" id="AAK80940.1"/>
    </source>
</evidence>
<proteinExistence type="predicted"/>
<reference evidence="1 2" key="1">
    <citation type="journal article" date="2001" name="J. Bacteriol.">
        <title>Genome sequence and comparative analysis of the solvent-producing bacterium Clostridium acetobutylicum.</title>
        <authorList>
            <person name="Nolling J."/>
            <person name="Breton G."/>
            <person name="Omelchenko M.V."/>
            <person name="Makarova K.S."/>
            <person name="Zeng Q."/>
            <person name="Gibson R."/>
            <person name="Lee H.M."/>
            <person name="Dubois J."/>
            <person name="Qiu D."/>
            <person name="Hitti J."/>
            <person name="Wolf Y.I."/>
            <person name="Tatusov R.L."/>
            <person name="Sabathe F."/>
            <person name="Doucette-Stamm L."/>
            <person name="Soucaille P."/>
            <person name="Daly M.J."/>
            <person name="Bennett G.N."/>
            <person name="Koonin E.V."/>
            <person name="Smith D.R."/>
        </authorList>
    </citation>
    <scope>NUCLEOTIDE SEQUENCE [LARGE SCALE GENOMIC DNA]</scope>
    <source>
        <strain evidence="2">ATCC 824 / DSM 792 / JCM 1419 / LMG 5710 / VKM B-1787</strain>
    </source>
</reference>
<keyword evidence="2" id="KW-1185">Reference proteome</keyword>
<dbReference type="OrthoDB" id="1973431at2"/>
<accession>Q97EV7</accession>
<dbReference type="PATRIC" id="fig|272562.8.peg.3183"/>
<dbReference type="AlphaFoldDB" id="Q97EV7"/>
<dbReference type="STRING" id="272562.CA_C2999"/>
<evidence type="ECO:0000313" key="2">
    <source>
        <dbReference type="Proteomes" id="UP000000814"/>
    </source>
</evidence>
<dbReference type="HOGENOM" id="CLU_181467_1_0_9"/>
<dbReference type="EMBL" id="AE001437">
    <property type="protein sequence ID" value="AAK80940.1"/>
    <property type="molecule type" value="Genomic_DNA"/>
</dbReference>
<dbReference type="Proteomes" id="UP000000814">
    <property type="component" value="Chromosome"/>
</dbReference>
<dbReference type="GeneID" id="44999486"/>
<name>Q97EV7_CLOAB</name>
<dbReference type="eggNOG" id="ENOG5030UIT">
    <property type="taxonomic scope" value="Bacteria"/>
</dbReference>
<dbReference type="PIR" id="A97269">
    <property type="entry name" value="A97269"/>
</dbReference>
<dbReference type="RefSeq" id="WP_010966281.1">
    <property type="nucleotide sequence ID" value="NC_003030.1"/>
</dbReference>